<accession>A0AAN7NY16</accession>
<dbReference type="PANTHER" id="PTHR22776">
    <property type="entry name" value="MARVEL-CONTAINING POTENTIAL LIPID RAFT-ASSOCIATED PROTEIN"/>
    <property type="match status" value="1"/>
</dbReference>
<evidence type="ECO:0000256" key="1">
    <source>
        <dbReference type="ARBA" id="ARBA00004141"/>
    </source>
</evidence>
<dbReference type="EMBL" id="JARPUR010000005">
    <property type="protein sequence ID" value="KAK4875620.1"/>
    <property type="molecule type" value="Genomic_DNA"/>
</dbReference>
<dbReference type="InterPro" id="IPR008253">
    <property type="entry name" value="Marvel"/>
</dbReference>
<keyword evidence="9" id="KW-1185">Reference proteome</keyword>
<dbReference type="Proteomes" id="UP001353858">
    <property type="component" value="Unassembled WGS sequence"/>
</dbReference>
<organism evidence="8 9">
    <name type="scientific">Aquatica leii</name>
    <dbReference type="NCBI Taxonomy" id="1421715"/>
    <lineage>
        <taxon>Eukaryota</taxon>
        <taxon>Metazoa</taxon>
        <taxon>Ecdysozoa</taxon>
        <taxon>Arthropoda</taxon>
        <taxon>Hexapoda</taxon>
        <taxon>Insecta</taxon>
        <taxon>Pterygota</taxon>
        <taxon>Neoptera</taxon>
        <taxon>Endopterygota</taxon>
        <taxon>Coleoptera</taxon>
        <taxon>Polyphaga</taxon>
        <taxon>Elateriformia</taxon>
        <taxon>Elateroidea</taxon>
        <taxon>Lampyridae</taxon>
        <taxon>Luciolinae</taxon>
        <taxon>Aquatica</taxon>
    </lineage>
</organism>
<dbReference type="AlphaFoldDB" id="A0AAN7NY16"/>
<keyword evidence="2 5" id="KW-0812">Transmembrane</keyword>
<evidence type="ECO:0000256" key="3">
    <source>
        <dbReference type="ARBA" id="ARBA00022989"/>
    </source>
</evidence>
<feature type="transmembrane region" description="Helical" evidence="6">
    <location>
        <begin position="31"/>
        <end position="52"/>
    </location>
</feature>
<proteinExistence type="predicted"/>
<evidence type="ECO:0000313" key="8">
    <source>
        <dbReference type="EMBL" id="KAK4875620.1"/>
    </source>
</evidence>
<protein>
    <recommendedName>
        <fullName evidence="7">MARVEL domain-containing protein</fullName>
    </recommendedName>
</protein>
<reference evidence="9" key="1">
    <citation type="submission" date="2023-01" db="EMBL/GenBank/DDBJ databases">
        <title>Key to firefly adult light organ development and bioluminescence: homeobox transcription factors regulate luciferase expression and transportation to peroxisome.</title>
        <authorList>
            <person name="Fu X."/>
        </authorList>
    </citation>
    <scope>NUCLEOTIDE SEQUENCE [LARGE SCALE GENOMIC DNA]</scope>
</reference>
<feature type="transmembrane region" description="Helical" evidence="6">
    <location>
        <begin position="99"/>
        <end position="122"/>
    </location>
</feature>
<dbReference type="InterPro" id="IPR050578">
    <property type="entry name" value="MARVEL-CKLF_proteins"/>
</dbReference>
<evidence type="ECO:0000259" key="7">
    <source>
        <dbReference type="PROSITE" id="PS51225"/>
    </source>
</evidence>
<dbReference type="GO" id="GO:0016020">
    <property type="term" value="C:membrane"/>
    <property type="evidence" value="ECO:0007669"/>
    <property type="project" value="UniProtKB-SubCell"/>
</dbReference>
<feature type="transmembrane region" description="Helical" evidence="6">
    <location>
        <begin position="64"/>
        <end position="93"/>
    </location>
</feature>
<feature type="domain" description="MARVEL" evidence="7">
    <location>
        <begin position="25"/>
        <end position="160"/>
    </location>
</feature>
<evidence type="ECO:0000256" key="6">
    <source>
        <dbReference type="SAM" id="Phobius"/>
    </source>
</evidence>
<evidence type="ECO:0000313" key="9">
    <source>
        <dbReference type="Proteomes" id="UP001353858"/>
    </source>
</evidence>
<comment type="caution">
    <text evidence="8">The sequence shown here is derived from an EMBL/GenBank/DDBJ whole genome shotgun (WGS) entry which is preliminary data.</text>
</comment>
<dbReference type="PANTHER" id="PTHR22776:SF92">
    <property type="entry name" value="LD04844P"/>
    <property type="match status" value="1"/>
</dbReference>
<evidence type="ECO:0000256" key="5">
    <source>
        <dbReference type="PROSITE-ProRule" id="PRU00581"/>
    </source>
</evidence>
<evidence type="ECO:0000256" key="4">
    <source>
        <dbReference type="ARBA" id="ARBA00023136"/>
    </source>
</evidence>
<comment type="subcellular location">
    <subcellularLocation>
        <location evidence="1">Membrane</location>
        <topology evidence="1">Multi-pass membrane protein</topology>
    </subcellularLocation>
</comment>
<evidence type="ECO:0000256" key="2">
    <source>
        <dbReference type="ARBA" id="ARBA00022692"/>
    </source>
</evidence>
<gene>
    <name evidence="8" type="ORF">RN001_012042</name>
</gene>
<keyword evidence="4 5" id="KW-0472">Membrane</keyword>
<name>A0AAN7NY16_9COLE</name>
<keyword evidence="3 6" id="KW-1133">Transmembrane helix</keyword>
<sequence length="162" mass="18352">MSHTVTVTRTTTTTTTAALILNIGYLKTWPGIFKIFQLLLGIVNVGLVGYYYNERFITVPATFFLLMAVTFLIGTFLLLLSCLASISTASIIAKTFYEFIYHIFAFVLYLAASLTLLVHLNQYKRSYYYVYDEYMAASVLGLIVSILYLLSAIFAYRSYKSV</sequence>
<feature type="transmembrane region" description="Helical" evidence="6">
    <location>
        <begin position="134"/>
        <end position="156"/>
    </location>
</feature>
<dbReference type="PROSITE" id="PS51225">
    <property type="entry name" value="MARVEL"/>
    <property type="match status" value="1"/>
</dbReference>
<dbReference type="Pfam" id="PF01284">
    <property type="entry name" value="MARVEL"/>
    <property type="match status" value="1"/>
</dbReference>